<protein>
    <submittedName>
        <fullName evidence="2">AMP-binding protein</fullName>
    </submittedName>
</protein>
<evidence type="ECO:0000313" key="3">
    <source>
        <dbReference type="Proteomes" id="UP001491349"/>
    </source>
</evidence>
<accession>A0ABU9E0T1</accession>
<feature type="domain" description="AMP-dependent synthetase/ligase" evidence="1">
    <location>
        <begin position="11"/>
        <end position="340"/>
    </location>
</feature>
<sequence>MLLQAAFIQDQSTAFIDVEGNTLTYKELSDFSKVFFKQINKRTLIFIFSENTFGSVAGYIATLESKIVPLLLHAGTEKSLRDALIAQYQPEYFWLPESMATEFKYDVVFSALGYVLLKSDIQPPILHDDLSLLLPTSGSTGSPKLVRHSYQNIEANAQNVGKVFDICTKDRALAVLPMYYTMGLSVITSYLYGGATILLFNGSLTDAGFWKFLKEQKTTILTGVPYSFEILSKLRFTRMDLPDLKIISQGGGKLSANLFNDFADYAERTGKKFIATYGQTEGTARMAYLPPEFAQTKIGSIGKAIPNGKLYLIDDNGNEISEANVPGEMVYSGPNVTLGYAYTSDDLQKGDERQQVLPTGDIAVKDQDGFFYIVGRISRFLKLYGIRIGLDEVEQLIFKEFGVENICTGTDEKMKIYVTDEAILTEVASFVIQKTGLYHQSFEVLFIPTIPRNDVGKIIYNFD</sequence>
<dbReference type="PROSITE" id="PS00455">
    <property type="entry name" value="AMP_BINDING"/>
    <property type="match status" value="1"/>
</dbReference>
<evidence type="ECO:0000259" key="1">
    <source>
        <dbReference type="Pfam" id="PF00501"/>
    </source>
</evidence>
<proteinExistence type="predicted"/>
<evidence type="ECO:0000313" key="2">
    <source>
        <dbReference type="EMBL" id="MEK8180252.1"/>
    </source>
</evidence>
<dbReference type="Gene3D" id="3.40.50.12780">
    <property type="entry name" value="N-terminal domain of ligase-like"/>
    <property type="match status" value="1"/>
</dbReference>
<name>A0ABU9E0T1_9FLAO</name>
<keyword evidence="3" id="KW-1185">Reference proteome</keyword>
<dbReference type="SUPFAM" id="SSF56801">
    <property type="entry name" value="Acetyl-CoA synthetase-like"/>
    <property type="match status" value="1"/>
</dbReference>
<dbReference type="EMBL" id="JBBPCB010000004">
    <property type="protein sequence ID" value="MEK8180252.1"/>
    <property type="molecule type" value="Genomic_DNA"/>
</dbReference>
<comment type="caution">
    <text evidence="2">The sequence shown here is derived from an EMBL/GenBank/DDBJ whole genome shotgun (WGS) entry which is preliminary data.</text>
</comment>
<organism evidence="2 3">
    <name type="scientific">Flavobacterium buctense</name>
    <dbReference type="NCBI Taxonomy" id="1648146"/>
    <lineage>
        <taxon>Bacteria</taxon>
        <taxon>Pseudomonadati</taxon>
        <taxon>Bacteroidota</taxon>
        <taxon>Flavobacteriia</taxon>
        <taxon>Flavobacteriales</taxon>
        <taxon>Flavobacteriaceae</taxon>
        <taxon>Flavobacterium</taxon>
    </lineage>
</organism>
<dbReference type="Pfam" id="PF00501">
    <property type="entry name" value="AMP-binding"/>
    <property type="match status" value="1"/>
</dbReference>
<reference evidence="2 3" key="1">
    <citation type="submission" date="2024-04" db="EMBL/GenBank/DDBJ databases">
        <title>draft genome sequnece of Flavobacterium buctense JCM 30750.</title>
        <authorList>
            <person name="Kim D.-U."/>
        </authorList>
    </citation>
    <scope>NUCLEOTIDE SEQUENCE [LARGE SCALE GENOMIC DNA]</scope>
    <source>
        <strain evidence="2 3">JCM 30750</strain>
    </source>
</reference>
<gene>
    <name evidence="2" type="ORF">WMW71_07855</name>
</gene>
<dbReference type="Proteomes" id="UP001491349">
    <property type="component" value="Unassembled WGS sequence"/>
</dbReference>
<dbReference type="InterPro" id="IPR020845">
    <property type="entry name" value="AMP-binding_CS"/>
</dbReference>
<dbReference type="PANTHER" id="PTHR24096:SF267">
    <property type="entry name" value="MALONATE--COA LIGASE ACSF3, MITOCHONDRIAL"/>
    <property type="match status" value="1"/>
</dbReference>
<dbReference type="PANTHER" id="PTHR24096">
    <property type="entry name" value="LONG-CHAIN-FATTY-ACID--COA LIGASE"/>
    <property type="match status" value="1"/>
</dbReference>
<dbReference type="RefSeq" id="WP_187660722.1">
    <property type="nucleotide sequence ID" value="NZ_JACTAB010000005.1"/>
</dbReference>
<dbReference type="InterPro" id="IPR042099">
    <property type="entry name" value="ANL_N_sf"/>
</dbReference>
<dbReference type="InterPro" id="IPR000873">
    <property type="entry name" value="AMP-dep_synth/lig_dom"/>
</dbReference>